<feature type="compositionally biased region" description="Acidic residues" evidence="1">
    <location>
        <begin position="629"/>
        <end position="640"/>
    </location>
</feature>
<evidence type="ECO:0008006" key="4">
    <source>
        <dbReference type="Google" id="ProtNLM"/>
    </source>
</evidence>
<feature type="compositionally biased region" description="Low complexity" evidence="1">
    <location>
        <begin position="814"/>
        <end position="831"/>
    </location>
</feature>
<feature type="compositionally biased region" description="Acidic residues" evidence="1">
    <location>
        <begin position="247"/>
        <end position="257"/>
    </location>
</feature>
<feature type="compositionally biased region" description="Basic and acidic residues" evidence="1">
    <location>
        <begin position="266"/>
        <end position="277"/>
    </location>
</feature>
<feature type="region of interest" description="Disordered" evidence="1">
    <location>
        <begin position="1"/>
        <end position="192"/>
    </location>
</feature>
<feature type="compositionally biased region" description="Pro residues" evidence="1">
    <location>
        <begin position="579"/>
        <end position="596"/>
    </location>
</feature>
<sequence>MEDPWGSPWTNDSPPKIDLPAPPPHAHFSTDHTSQRASPASTPWIEDDDAWGGWAEPGKESSPRWGRSPGLRPLAGSPAGSRLPSPGPEPWGQLAMLETARVRHEERNGDSGISLGEGLRPMEARFATRTPSVGDLKEDAADIWQRSSRAPSARSVSPLPSEDDARPGSPDGLPRPAMQRATRPTALRQPSNKVQELVGLFDGLAKRSHSVSPVDPSMRRLSSNASPVVDTMPVLDLMQEPVTIEGAEPEAEPELEQVIELLETQTHTEEEEKGDGKEVEDEVKEPLGDLDQAQAESDSWSDFESPTQEEPGTEAPQEQLSVIETTKQDEPSHKPVSTAPKPPSTPFSIDLSKLDDLFPSVPASFPEPEPVPDVIIDDSFASISERKSWYRLSRFGSMRMHDLGDDENYVRIGWGNSEVRDRAIRIVRRWMEEDSIAGRVVLGRRGGAAGSRIFNWDSSAPQLGISELLGRKSHSRQASLNSKETAASPTAASFGWSSNPAPSLTVAIPPPASNHSPITETSSEAESSPVEAANTSPVEAAEATPAFPTKSPTTDRPHSPIKPIPLQPTTRPLSISQPIPSPTSPLLPQPHSPVKPTPLRTTTRPISISQPISLPMSPLAQPPENAGWGEDDDDDDDDWGDMVSSPTDQANGFPSMDAIVDATSGDNKGHVSKPSITTSAPMEDLFGCASTEEMLSNGRHSLEAPASKGLVQSHSRSSTVDWGTSQSLMPSHSSSATVDLNGMPGSSLDALVPTDFMQNKAKSPVEKANEANVWDSWNLDSFDGATGPVGTRKDSMPTRQQLQVPTEPLEAANTQTPLTQPQQTPLPVQQPEVDTSKDDEIVTNILRDLPDLSYMLR</sequence>
<feature type="compositionally biased region" description="Low complexity" evidence="1">
    <location>
        <begin position="516"/>
        <end position="533"/>
    </location>
</feature>
<gene>
    <name evidence="2" type="ORF">FZEAL_3112</name>
</gene>
<reference evidence="2" key="2">
    <citation type="submission" date="2020-05" db="EMBL/GenBank/DDBJ databases">
        <authorList>
            <person name="Kim H.-S."/>
            <person name="Proctor R.H."/>
            <person name="Brown D.W."/>
        </authorList>
    </citation>
    <scope>NUCLEOTIDE SEQUENCE</scope>
    <source>
        <strain evidence="2">NRRL 22465</strain>
    </source>
</reference>
<comment type="caution">
    <text evidence="2">The sequence shown here is derived from an EMBL/GenBank/DDBJ whole genome shotgun (WGS) entry which is preliminary data.</text>
</comment>
<evidence type="ECO:0000256" key="1">
    <source>
        <dbReference type="SAM" id="MobiDB-lite"/>
    </source>
</evidence>
<feature type="compositionally biased region" description="Polar residues" evidence="1">
    <location>
        <begin position="710"/>
        <end position="728"/>
    </location>
</feature>
<feature type="compositionally biased region" description="Basic and acidic residues" evidence="1">
    <location>
        <begin position="100"/>
        <end position="109"/>
    </location>
</feature>
<feature type="region of interest" description="Disordered" evidence="1">
    <location>
        <begin position="697"/>
        <end position="728"/>
    </location>
</feature>
<protein>
    <recommendedName>
        <fullName evidence="4">Glucan 1, 4-alpha-glucosidase</fullName>
    </recommendedName>
</protein>
<evidence type="ECO:0000313" key="2">
    <source>
        <dbReference type="EMBL" id="KAF4980997.1"/>
    </source>
</evidence>
<organism evidence="2 3">
    <name type="scientific">Fusarium zealandicum</name>
    <dbReference type="NCBI Taxonomy" id="1053134"/>
    <lineage>
        <taxon>Eukaryota</taxon>
        <taxon>Fungi</taxon>
        <taxon>Dikarya</taxon>
        <taxon>Ascomycota</taxon>
        <taxon>Pezizomycotina</taxon>
        <taxon>Sordariomycetes</taxon>
        <taxon>Hypocreomycetidae</taxon>
        <taxon>Hypocreales</taxon>
        <taxon>Nectriaceae</taxon>
        <taxon>Fusarium</taxon>
        <taxon>Fusarium staphyleae species complex</taxon>
    </lineage>
</organism>
<feature type="compositionally biased region" description="Polar residues" evidence="1">
    <location>
        <begin position="599"/>
        <end position="612"/>
    </location>
</feature>
<evidence type="ECO:0000313" key="3">
    <source>
        <dbReference type="Proteomes" id="UP000635477"/>
    </source>
</evidence>
<feature type="compositionally biased region" description="Polar residues" evidence="1">
    <location>
        <begin position="476"/>
        <end position="502"/>
    </location>
</feature>
<feature type="compositionally biased region" description="Polar residues" evidence="1">
    <location>
        <begin position="294"/>
        <end position="325"/>
    </location>
</feature>
<dbReference type="EMBL" id="JABEYC010000190">
    <property type="protein sequence ID" value="KAF4980997.1"/>
    <property type="molecule type" value="Genomic_DNA"/>
</dbReference>
<keyword evidence="3" id="KW-1185">Reference proteome</keyword>
<feature type="region of interest" description="Disordered" evidence="1">
    <location>
        <begin position="784"/>
        <end position="839"/>
    </location>
</feature>
<accession>A0A8H4UQ47</accession>
<dbReference type="Proteomes" id="UP000635477">
    <property type="component" value="Unassembled WGS sequence"/>
</dbReference>
<name>A0A8H4UQ47_9HYPO</name>
<dbReference type="AlphaFoldDB" id="A0A8H4UQ47"/>
<feature type="region of interest" description="Disordered" evidence="1">
    <location>
        <begin position="245"/>
        <end position="345"/>
    </location>
</feature>
<dbReference type="OrthoDB" id="3941134at2759"/>
<feature type="region of interest" description="Disordered" evidence="1">
    <location>
        <begin position="476"/>
        <end position="683"/>
    </location>
</feature>
<reference evidence="2" key="1">
    <citation type="journal article" date="2020" name="BMC Genomics">
        <title>Correction to: Identification and distribution of gene clusters required for synthesis of sphingolipid metabolism inhibitors in diverse species of the filamentous fungus Fusarium.</title>
        <authorList>
            <person name="Kim H.S."/>
            <person name="Lohmar J.M."/>
            <person name="Busman M."/>
            <person name="Brown D.W."/>
            <person name="Naumann T.A."/>
            <person name="Divon H.H."/>
            <person name="Lysoe E."/>
            <person name="Uhlig S."/>
            <person name="Proctor R.H."/>
        </authorList>
    </citation>
    <scope>NUCLEOTIDE SEQUENCE</scope>
    <source>
        <strain evidence="2">NRRL 22465</strain>
    </source>
</reference>
<feature type="compositionally biased region" description="Low complexity" evidence="1">
    <location>
        <begin position="146"/>
        <end position="160"/>
    </location>
</feature>
<proteinExistence type="predicted"/>